<protein>
    <submittedName>
        <fullName evidence="2">Uncharacterized protein</fullName>
    </submittedName>
</protein>
<keyword evidence="1" id="KW-0812">Transmembrane</keyword>
<reference evidence="2" key="1">
    <citation type="journal article" date="2015" name="Genome Announc.">
        <title>Draft Genome Sequence of Thiostrepton-Producing Streptomyces azureus ATCC 14921.</title>
        <authorList>
            <person name="Sakihara K."/>
            <person name="Maeda J."/>
            <person name="Tashiro K."/>
            <person name="Fujino Y."/>
            <person name="Kuhara S."/>
            <person name="Ohshima T."/>
            <person name="Ogata S."/>
            <person name="Doi K."/>
        </authorList>
    </citation>
    <scope>NUCLEOTIDE SEQUENCE [LARGE SCALE GENOMIC DNA]</scope>
    <source>
        <strain evidence="2">ATCC14921</strain>
    </source>
</reference>
<proteinExistence type="predicted"/>
<dbReference type="Proteomes" id="UP000053859">
    <property type="component" value="Unassembled WGS sequence"/>
</dbReference>
<evidence type="ECO:0000313" key="3">
    <source>
        <dbReference type="Proteomes" id="UP000053859"/>
    </source>
</evidence>
<dbReference type="EMBL" id="DF968320">
    <property type="protein sequence ID" value="GAP49943.1"/>
    <property type="molecule type" value="Genomic_DNA"/>
</dbReference>
<dbReference type="OrthoDB" id="4337793at2"/>
<name>A0A0K8PQE1_STRAJ</name>
<evidence type="ECO:0000256" key="1">
    <source>
        <dbReference type="SAM" id="Phobius"/>
    </source>
</evidence>
<evidence type="ECO:0000313" key="2">
    <source>
        <dbReference type="EMBL" id="GAP49943.1"/>
    </source>
</evidence>
<gene>
    <name evidence="2" type="ORF">SAZU_4805</name>
</gene>
<organism evidence="2 3">
    <name type="scientific">Streptomyces azureus</name>
    <dbReference type="NCBI Taxonomy" id="146537"/>
    <lineage>
        <taxon>Bacteria</taxon>
        <taxon>Bacillati</taxon>
        <taxon>Actinomycetota</taxon>
        <taxon>Actinomycetes</taxon>
        <taxon>Kitasatosporales</taxon>
        <taxon>Streptomycetaceae</taxon>
        <taxon>Streptomyces</taxon>
    </lineage>
</organism>
<dbReference type="RefSeq" id="WP_059420021.1">
    <property type="nucleotide sequence ID" value="NZ_DF968320.1"/>
</dbReference>
<sequence>MPAQHERNTGADPLMAAITGEPLTDAALSDEHSAAVADVALLRRHLRILGDALAEPAPVHDLVQTPDPAPLRPPRSRRRPFALALGAVGVAAAAVLFAGMSWPVVESGSGSSDATSSGSAESDSGAAASRSAAGYLSCSRLVVEGTVTEVEPLAGTGQQRVTLRVTRSYKPAKAEAEISFLWENFLEPRPRKGQHVLVGIPRDTAVADKWVVDRRDIADERAWITEALPQARGLKCEDDG</sequence>
<dbReference type="PATRIC" id="fig|146537.3.peg.5059"/>
<accession>A0A0K8PQE1</accession>
<keyword evidence="1" id="KW-0472">Membrane</keyword>
<dbReference type="AlphaFoldDB" id="A0A0K8PQE1"/>
<feature type="transmembrane region" description="Helical" evidence="1">
    <location>
        <begin position="81"/>
        <end position="102"/>
    </location>
</feature>
<keyword evidence="1" id="KW-1133">Transmembrane helix</keyword>
<keyword evidence="3" id="KW-1185">Reference proteome</keyword>